<dbReference type="Proteomes" id="UP000318405">
    <property type="component" value="Unassembled WGS sequence"/>
</dbReference>
<evidence type="ECO:0000313" key="2">
    <source>
        <dbReference type="EMBL" id="TSH91189.1"/>
    </source>
</evidence>
<keyword evidence="3" id="KW-1185">Reference proteome</keyword>
<accession>A0A556AE79</accession>
<comment type="caution">
    <text evidence="2">The sequence shown here is derived from an EMBL/GenBank/DDBJ whole genome shotgun (WGS) entry which is preliminary data.</text>
</comment>
<dbReference type="Pfam" id="PF07287">
    <property type="entry name" value="AtuA"/>
    <property type="match status" value="1"/>
</dbReference>
<dbReference type="RefSeq" id="WP_143949814.1">
    <property type="nucleotide sequence ID" value="NZ_BAABMB010000008.1"/>
</dbReference>
<dbReference type="AlphaFoldDB" id="A0A556AE79"/>
<protein>
    <submittedName>
        <fullName evidence="2">DUF1446 domain-containing protein</fullName>
    </submittedName>
</protein>
<reference evidence="2 3" key="1">
    <citation type="submission" date="2019-07" db="EMBL/GenBank/DDBJ databases">
        <title>Qingshengfaniella alkalisoli gen. nov., sp. nov., isolated from saline soil.</title>
        <authorList>
            <person name="Xu L."/>
            <person name="Huang X.-X."/>
            <person name="Sun J.-Q."/>
        </authorList>
    </citation>
    <scope>NUCLEOTIDE SEQUENCE [LARGE SCALE GENOMIC DNA]</scope>
    <source>
        <strain evidence="2 3">DSM 27279</strain>
    </source>
</reference>
<gene>
    <name evidence="2" type="ORF">FOZ76_18740</name>
</gene>
<evidence type="ECO:0000259" key="1">
    <source>
        <dbReference type="Pfam" id="PF07287"/>
    </source>
</evidence>
<feature type="domain" description="Acyclic terpene utilisation N-terminal" evidence="1">
    <location>
        <begin position="105"/>
        <end position="411"/>
    </location>
</feature>
<sequence length="464" mass="49276">MSAVRNLLRNWRRGEPLRVLSASGQLGYGIPADSLARGLERRPHLIGCDMGSIDPGPYYLGSGRMGAPRQTARRDLALVLKAARSLDVPLLIGSAGTAGAAPHLAATMELLREIAQEERLSFKVATIASDLDPAFVAAALEEGRLAPIGPMPEPTAAAVRGCSHIVGQCGVETFWRALDTQPDVVIAGRACDTAIFAALPMKLGFDAGLALHMAKIIECTSLCCSPAGRDAMLATLDTDGFVLESMNPACHATPASVAAHALYEQADPFRVEEPEGILDLHAARYEALDAHRTRVHGARFTRRERPTLKVEGAAWLGHRMVLLAGTVDPVLIGGLDAVLAAVEQKVRMLVEGDWSLHPHAYGLGAIRALPAASAPPAEVGLVIEFIGTDAEQVRAAAGVFKQNLLHHGFPGRLSTAGNVAFAFTPSELAAEPAYGFVLYHVLQDAPVESLFPISMEQVTAEDLR</sequence>
<name>A0A556AE79_9BURK</name>
<dbReference type="InterPro" id="IPR010839">
    <property type="entry name" value="AtuA_N"/>
</dbReference>
<organism evidence="2 3">
    <name type="scientific">Verticiella sediminum</name>
    <dbReference type="NCBI Taxonomy" id="1247510"/>
    <lineage>
        <taxon>Bacteria</taxon>
        <taxon>Pseudomonadati</taxon>
        <taxon>Pseudomonadota</taxon>
        <taxon>Betaproteobacteria</taxon>
        <taxon>Burkholderiales</taxon>
        <taxon>Alcaligenaceae</taxon>
        <taxon>Verticiella</taxon>
    </lineage>
</organism>
<evidence type="ECO:0000313" key="3">
    <source>
        <dbReference type="Proteomes" id="UP000318405"/>
    </source>
</evidence>
<dbReference type="OrthoDB" id="9763456at2"/>
<dbReference type="EMBL" id="VLTJ01000037">
    <property type="protein sequence ID" value="TSH91189.1"/>
    <property type="molecule type" value="Genomic_DNA"/>
</dbReference>
<proteinExistence type="predicted"/>